<reference evidence="1 2" key="1">
    <citation type="submission" date="2018-02" db="EMBL/GenBank/DDBJ databases">
        <title>Genomic Encyclopedia of Archaeal and Bacterial Type Strains, Phase II (KMG-II): from individual species to whole genera.</title>
        <authorList>
            <person name="Goeker M."/>
        </authorList>
    </citation>
    <scope>NUCLEOTIDE SEQUENCE [LARGE SCALE GENOMIC DNA]</scope>
    <source>
        <strain evidence="1 2">DSM 3808</strain>
    </source>
</reference>
<evidence type="ECO:0000313" key="1">
    <source>
        <dbReference type="EMBL" id="PPK82125.1"/>
    </source>
</evidence>
<keyword evidence="2" id="KW-1185">Reference proteome</keyword>
<sequence length="106" mass="12338">MKISWYNRLYVGEKAKKKRYRIIQGIRKGKPGLDIYVITPASNGNNILDIFPAAEIISPFYKEKEFFILGIASDYWEAMEVAGRVIHDLYRKTEGFNLSDFLKSDR</sequence>
<dbReference type="AlphaFoldDB" id="A0A2S6HW77"/>
<name>A0A2S6HW77_9FIRM</name>
<protein>
    <submittedName>
        <fullName evidence="1">Uncharacterized protein</fullName>
    </submittedName>
</protein>
<accession>A0A2S6HW77</accession>
<dbReference type="RefSeq" id="WP_104436174.1">
    <property type="nucleotide sequence ID" value="NZ_CP070896.1"/>
</dbReference>
<evidence type="ECO:0000313" key="2">
    <source>
        <dbReference type="Proteomes" id="UP000237749"/>
    </source>
</evidence>
<gene>
    <name evidence="1" type="ORF">BXY41_103340</name>
</gene>
<dbReference type="EMBL" id="PTJA01000003">
    <property type="protein sequence ID" value="PPK82125.1"/>
    <property type="molecule type" value="Genomic_DNA"/>
</dbReference>
<organism evidence="1 2">
    <name type="scientific">Lacrimispora xylanisolvens</name>
    <dbReference type="NCBI Taxonomy" id="384636"/>
    <lineage>
        <taxon>Bacteria</taxon>
        <taxon>Bacillati</taxon>
        <taxon>Bacillota</taxon>
        <taxon>Clostridia</taxon>
        <taxon>Lachnospirales</taxon>
        <taxon>Lachnospiraceae</taxon>
        <taxon>Lacrimispora</taxon>
    </lineage>
</organism>
<dbReference type="OrthoDB" id="9814236at2"/>
<dbReference type="Proteomes" id="UP000237749">
    <property type="component" value="Unassembled WGS sequence"/>
</dbReference>
<comment type="caution">
    <text evidence="1">The sequence shown here is derived from an EMBL/GenBank/DDBJ whole genome shotgun (WGS) entry which is preliminary data.</text>
</comment>
<proteinExistence type="predicted"/>